<dbReference type="GO" id="GO:0009055">
    <property type="term" value="F:electron transfer activity"/>
    <property type="evidence" value="ECO:0007669"/>
    <property type="project" value="InterPro"/>
</dbReference>
<dbReference type="SUPFAM" id="SSF46626">
    <property type="entry name" value="Cytochrome c"/>
    <property type="match status" value="1"/>
</dbReference>
<protein>
    <submittedName>
        <fullName evidence="1">Uncharacterized protein</fullName>
    </submittedName>
</protein>
<evidence type="ECO:0000313" key="1">
    <source>
        <dbReference type="EMBL" id="EWS78910.1"/>
    </source>
</evidence>
<evidence type="ECO:0000313" key="2">
    <source>
        <dbReference type="Proteomes" id="UP000020406"/>
    </source>
</evidence>
<dbReference type="EMBL" id="JDSQ01000004">
    <property type="protein sequence ID" value="EWS78910.1"/>
    <property type="molecule type" value="Genomic_DNA"/>
</dbReference>
<dbReference type="Proteomes" id="UP000020406">
    <property type="component" value="Unassembled WGS sequence"/>
</dbReference>
<name>Z9JKH6_9GAMM</name>
<dbReference type="AlphaFoldDB" id="Z9JKH6"/>
<reference evidence="1 2" key="1">
    <citation type="journal article" date="2014" name="Genome Announc.">
        <title>Draft Genome Sequence of Xylella fastidiosa Pear Leaf Scorch Strain in Taiwan.</title>
        <authorList>
            <person name="Su C.C."/>
            <person name="Deng W.L."/>
            <person name="Jan F.J."/>
            <person name="Chang C.J."/>
            <person name="Huang H."/>
            <person name="Chen J."/>
        </authorList>
    </citation>
    <scope>NUCLEOTIDE SEQUENCE [LARGE SCALE GENOMIC DNA]</scope>
    <source>
        <strain evidence="1 2">PLS229</strain>
    </source>
</reference>
<accession>Z9JKH6</accession>
<dbReference type="Gene3D" id="1.10.760.10">
    <property type="entry name" value="Cytochrome c-like domain"/>
    <property type="match status" value="1"/>
</dbReference>
<sequence length="124" mass="13830">MNYGVDCHSLQYLRYSRIAADVVRSEVQVMRHLNFNLAKISDTIMTAMRVDAAAQWFGKMPPDLGLTARVRGSDWIYAYSEVFLRRLDLLAGLEQSVVCRRFCAQSIVAAAGRATGRICRGIAG</sequence>
<dbReference type="PATRIC" id="fig|1444770.3.peg.692"/>
<dbReference type="eggNOG" id="COG2857">
    <property type="taxonomic scope" value="Bacteria"/>
</dbReference>
<dbReference type="InterPro" id="IPR036909">
    <property type="entry name" value="Cyt_c-like_dom_sf"/>
</dbReference>
<comment type="caution">
    <text evidence="1">The sequence shown here is derived from an EMBL/GenBank/DDBJ whole genome shotgun (WGS) entry which is preliminary data.</text>
</comment>
<organism evidence="1 2">
    <name type="scientific">Xylella taiwanensis</name>
    <dbReference type="NCBI Taxonomy" id="1444770"/>
    <lineage>
        <taxon>Bacteria</taxon>
        <taxon>Pseudomonadati</taxon>
        <taxon>Pseudomonadota</taxon>
        <taxon>Gammaproteobacteria</taxon>
        <taxon>Lysobacterales</taxon>
        <taxon>Lysobacteraceae</taxon>
        <taxon>Xylella</taxon>
    </lineage>
</organism>
<proteinExistence type="predicted"/>
<dbReference type="STRING" id="1444770.AF72_02865"/>
<gene>
    <name evidence="1" type="ORF">AF72_02865</name>
</gene>
<dbReference type="GO" id="GO:0020037">
    <property type="term" value="F:heme binding"/>
    <property type="evidence" value="ECO:0007669"/>
    <property type="project" value="InterPro"/>
</dbReference>